<feature type="region of interest" description="Disordered" evidence="1">
    <location>
        <begin position="273"/>
        <end position="293"/>
    </location>
</feature>
<evidence type="ECO:0000313" key="3">
    <source>
        <dbReference type="Proteomes" id="UP000324629"/>
    </source>
</evidence>
<dbReference type="Proteomes" id="UP000324629">
    <property type="component" value="Unassembled WGS sequence"/>
</dbReference>
<name>A0A5J4NSN8_9TREM</name>
<proteinExistence type="predicted"/>
<evidence type="ECO:0000256" key="1">
    <source>
        <dbReference type="SAM" id="MobiDB-lite"/>
    </source>
</evidence>
<accession>A0A5J4NSN8</accession>
<comment type="caution">
    <text evidence="2">The sequence shown here is derived from an EMBL/GenBank/DDBJ whole genome shotgun (WGS) entry which is preliminary data.</text>
</comment>
<dbReference type="AlphaFoldDB" id="A0A5J4NSN8"/>
<keyword evidence="3" id="KW-1185">Reference proteome</keyword>
<sequence>MKNAVDVNFDKFCLGRPVTLNSTEQVSEVIVPYELSPSEMIISPYLANQYTTQDVESTTNLQLYTSETDMFSVAFKPDCSSGCSVEVKLSTVCNCVLDDHMSRQDTTSYEAQQATTAKAIADATTMHLSPAQIMKAIESSSTTVAAENDWNMIKSDAKKSQIMRALSSKQPILLSGEQVHYEMPTVIQTMQSGPVYSKEHPECLNRLTNPACSPHGICTPVEPSMYIHVTTRTKCCQKHFCVRKNYLFAKGCRYGCLMTLNKNHLFVNFGTPATSSRSQVKNSDQQQRRTSYQ</sequence>
<dbReference type="EMBL" id="QNGE01001038">
    <property type="protein sequence ID" value="KAA3678596.1"/>
    <property type="molecule type" value="Genomic_DNA"/>
</dbReference>
<organism evidence="2 3">
    <name type="scientific">Paragonimus westermani</name>
    <dbReference type="NCBI Taxonomy" id="34504"/>
    <lineage>
        <taxon>Eukaryota</taxon>
        <taxon>Metazoa</taxon>
        <taxon>Spiralia</taxon>
        <taxon>Lophotrochozoa</taxon>
        <taxon>Platyhelminthes</taxon>
        <taxon>Trematoda</taxon>
        <taxon>Digenea</taxon>
        <taxon>Plagiorchiida</taxon>
        <taxon>Troglotremata</taxon>
        <taxon>Troglotrematidae</taxon>
        <taxon>Paragonimus</taxon>
    </lineage>
</organism>
<protein>
    <submittedName>
        <fullName evidence="2">Uncharacterized protein</fullName>
    </submittedName>
</protein>
<gene>
    <name evidence="2" type="ORF">DEA37_0007629</name>
</gene>
<evidence type="ECO:0000313" key="2">
    <source>
        <dbReference type="EMBL" id="KAA3678596.1"/>
    </source>
</evidence>
<reference evidence="2 3" key="1">
    <citation type="journal article" date="2019" name="Gigascience">
        <title>Whole-genome sequence of the oriental lung fluke Paragonimus westermani.</title>
        <authorList>
            <person name="Oey H."/>
            <person name="Zakrzewski M."/>
            <person name="Narain K."/>
            <person name="Devi K.R."/>
            <person name="Agatsuma T."/>
            <person name="Nawaratna S."/>
            <person name="Gobert G.N."/>
            <person name="Jones M.K."/>
            <person name="Ragan M.A."/>
            <person name="McManus D.P."/>
            <person name="Krause L."/>
        </authorList>
    </citation>
    <scope>NUCLEOTIDE SEQUENCE [LARGE SCALE GENOMIC DNA]</scope>
    <source>
        <strain evidence="2 3">IND2009</strain>
    </source>
</reference>